<dbReference type="Pfam" id="PF01083">
    <property type="entry name" value="Cutinase"/>
    <property type="match status" value="1"/>
</dbReference>
<keyword evidence="3" id="KW-0732">Signal</keyword>
<sequence length="150" mass="14673">MLLTSVITLLAAGAVSALPAASAVTCSSGVHVIVARGTFEPQGYGLQQIPLNAILAKIPGSSSSAVVYPASPAVSDSIAAGIKDTQQQITDYYNACPQGKIVLMGYSQGASVVGNALAGGGQPIPPAAAPGPAATPLSQTIGANGELTSV</sequence>
<name>A0A6J3LTE1_9PEZI</name>
<feature type="chain" id="PRO_5026801928" evidence="3">
    <location>
        <begin position="18"/>
        <end position="150"/>
    </location>
</feature>
<reference evidence="5" key="2">
    <citation type="submission" date="2020-04" db="EMBL/GenBank/DDBJ databases">
        <authorList>
            <consortium name="NCBI Genome Project"/>
        </authorList>
    </citation>
    <scope>NUCLEOTIDE SEQUENCE</scope>
    <source>
        <strain evidence="5">CBS 342.82</strain>
    </source>
</reference>
<gene>
    <name evidence="5" type="ORF">K489DRAFT_83636</name>
</gene>
<accession>A0A6J3LTE1</accession>
<dbReference type="AlphaFoldDB" id="A0A6J3LTE1"/>
<proteinExistence type="predicted"/>
<dbReference type="GeneID" id="54366769"/>
<dbReference type="PANTHER" id="PTHR33630:SF9">
    <property type="entry name" value="CUTINASE 4"/>
    <property type="match status" value="1"/>
</dbReference>
<keyword evidence="2" id="KW-1015">Disulfide bond</keyword>
<dbReference type="SMART" id="SM01110">
    <property type="entry name" value="Cutinase"/>
    <property type="match status" value="1"/>
</dbReference>
<keyword evidence="1" id="KW-0378">Hydrolase</keyword>
<reference evidence="5" key="3">
    <citation type="submission" date="2025-08" db="UniProtKB">
        <authorList>
            <consortium name="RefSeq"/>
        </authorList>
    </citation>
    <scope>IDENTIFICATION</scope>
    <source>
        <strain evidence="5">CBS 342.82</strain>
    </source>
</reference>
<dbReference type="Gene3D" id="3.40.50.1820">
    <property type="entry name" value="alpha/beta hydrolase"/>
    <property type="match status" value="1"/>
</dbReference>
<dbReference type="SUPFAM" id="SSF53474">
    <property type="entry name" value="alpha/beta-Hydrolases"/>
    <property type="match status" value="1"/>
</dbReference>
<evidence type="ECO:0000256" key="3">
    <source>
        <dbReference type="SAM" id="SignalP"/>
    </source>
</evidence>
<evidence type="ECO:0000256" key="1">
    <source>
        <dbReference type="ARBA" id="ARBA00022801"/>
    </source>
</evidence>
<evidence type="ECO:0000313" key="4">
    <source>
        <dbReference type="Proteomes" id="UP000504637"/>
    </source>
</evidence>
<dbReference type="OrthoDB" id="2586582at2759"/>
<dbReference type="InterPro" id="IPR000675">
    <property type="entry name" value="Cutinase/axe"/>
</dbReference>
<keyword evidence="4" id="KW-1185">Reference proteome</keyword>
<dbReference type="InterPro" id="IPR029058">
    <property type="entry name" value="AB_hydrolase_fold"/>
</dbReference>
<dbReference type="RefSeq" id="XP_033455954.1">
    <property type="nucleotide sequence ID" value="XM_033608968.1"/>
</dbReference>
<organism evidence="5">
    <name type="scientific">Dissoconium aciculare CBS 342.82</name>
    <dbReference type="NCBI Taxonomy" id="1314786"/>
    <lineage>
        <taxon>Eukaryota</taxon>
        <taxon>Fungi</taxon>
        <taxon>Dikarya</taxon>
        <taxon>Ascomycota</taxon>
        <taxon>Pezizomycotina</taxon>
        <taxon>Dothideomycetes</taxon>
        <taxon>Dothideomycetidae</taxon>
        <taxon>Mycosphaerellales</taxon>
        <taxon>Dissoconiaceae</taxon>
        <taxon>Dissoconium</taxon>
    </lineage>
</organism>
<dbReference type="GO" id="GO:0052689">
    <property type="term" value="F:carboxylic ester hydrolase activity"/>
    <property type="evidence" value="ECO:0007669"/>
    <property type="project" value="UniProtKB-ARBA"/>
</dbReference>
<dbReference type="Proteomes" id="UP000504637">
    <property type="component" value="Unplaced"/>
</dbReference>
<reference evidence="5" key="1">
    <citation type="submission" date="2020-01" db="EMBL/GenBank/DDBJ databases">
        <authorList>
            <consortium name="DOE Joint Genome Institute"/>
            <person name="Haridas S."/>
            <person name="Albert R."/>
            <person name="Binder M."/>
            <person name="Bloem J."/>
            <person name="Labutti K."/>
            <person name="Salamov A."/>
            <person name="Andreopoulos B."/>
            <person name="Baker S.E."/>
            <person name="Barry K."/>
            <person name="Bills G."/>
            <person name="Bluhm B.H."/>
            <person name="Cannon C."/>
            <person name="Castanera R."/>
            <person name="Culley D.E."/>
            <person name="Daum C."/>
            <person name="Ezra D."/>
            <person name="Gonzalez J.B."/>
            <person name="Henrissat B."/>
            <person name="Kuo A."/>
            <person name="Liang C."/>
            <person name="Lipzen A."/>
            <person name="Lutzoni F."/>
            <person name="Magnuson J."/>
            <person name="Mondo S."/>
            <person name="Nolan M."/>
            <person name="Ohm R."/>
            <person name="Pangilinan J."/>
            <person name="Park H.-J."/>
            <person name="Ramirez L."/>
            <person name="Alfaro M."/>
            <person name="Sun H."/>
            <person name="Tritt A."/>
            <person name="Yoshinaga Y."/>
            <person name="Zwiers L.-H."/>
            <person name="Turgeon B.G."/>
            <person name="Goodwin S.B."/>
            <person name="Spatafora J.W."/>
            <person name="Crous P.W."/>
            <person name="Grigoriev I.V."/>
        </authorList>
    </citation>
    <scope>NUCLEOTIDE SEQUENCE</scope>
    <source>
        <strain evidence="5">CBS 342.82</strain>
    </source>
</reference>
<protein>
    <submittedName>
        <fullName evidence="5">Carbohydrate esterase family 5 protein</fullName>
    </submittedName>
</protein>
<feature type="signal peptide" evidence="3">
    <location>
        <begin position="1"/>
        <end position="17"/>
    </location>
</feature>
<evidence type="ECO:0000256" key="2">
    <source>
        <dbReference type="ARBA" id="ARBA00023157"/>
    </source>
</evidence>
<evidence type="ECO:0000313" key="5">
    <source>
        <dbReference type="RefSeq" id="XP_033455954.1"/>
    </source>
</evidence>
<dbReference type="PANTHER" id="PTHR33630">
    <property type="entry name" value="CUTINASE RV1984C-RELATED-RELATED"/>
    <property type="match status" value="1"/>
</dbReference>